<evidence type="ECO:0000259" key="1">
    <source>
        <dbReference type="Pfam" id="PF01610"/>
    </source>
</evidence>
<dbReference type="AlphaFoldDB" id="A0A161UAK4"/>
<dbReference type="EMBL" id="LQNU01000041">
    <property type="protein sequence ID" value="KZE83126.1"/>
    <property type="molecule type" value="Genomic_DNA"/>
</dbReference>
<organism evidence="2 3">
    <name type="scientific">Myroides marinus</name>
    <dbReference type="NCBI Taxonomy" id="703342"/>
    <lineage>
        <taxon>Bacteria</taxon>
        <taxon>Pseudomonadati</taxon>
        <taxon>Bacteroidota</taxon>
        <taxon>Flavobacteriia</taxon>
        <taxon>Flavobacteriales</taxon>
        <taxon>Flavobacteriaceae</taxon>
        <taxon>Myroides</taxon>
    </lineage>
</organism>
<dbReference type="InterPro" id="IPR002560">
    <property type="entry name" value="Transposase_DDE"/>
</dbReference>
<gene>
    <name evidence="2" type="ORF">AV926_06165</name>
</gene>
<keyword evidence="3" id="KW-1185">Reference proteome</keyword>
<protein>
    <submittedName>
        <fullName evidence="2">Transposase</fullName>
    </submittedName>
</protein>
<evidence type="ECO:0000313" key="3">
    <source>
        <dbReference type="Proteomes" id="UP000076630"/>
    </source>
</evidence>
<accession>A0A161UAK4</accession>
<sequence>MDTKANDCHTIGGFFNINGKKLQRQYRDSLSDFHDWEHKDHAKDYLLFPENIGPKISIDETALSKGELYTIITNKYAKGKKGSLIAIFSGTKVEPIIEKLLTISSRTRAKVKEVTLDMANSMKNIVTKCFVNAVQVTDRFHVQKLVNEAVQDIRVQERWIALDTENTQILEAKKHGKHFTPIEFDNGDTAKQLLIRSRYLLTRDISKWTTNQKQRADILFQQYPVLKQAYTLSQQLRTIYNSTTVKEAGYTKLARWYNDVQNTGLKQFSTVINTIQINYKTILNYFDNRSTNASAESFNAKIKAFRTQFRGVRNIDFFLYRLAKLYA</sequence>
<dbReference type="PANTHER" id="PTHR33498">
    <property type="entry name" value="TRANSPOSASE FOR INSERTION SEQUENCE ELEMENT IS1557"/>
    <property type="match status" value="1"/>
</dbReference>
<feature type="domain" description="Transposase IS204/IS1001/IS1096/IS1165 DDE" evidence="1">
    <location>
        <begin position="56"/>
        <end position="321"/>
    </location>
</feature>
<reference evidence="2 3" key="1">
    <citation type="submission" date="2016-01" db="EMBL/GenBank/DDBJ databases">
        <title>Whole genome sequencing of Myroides marinus L41.</title>
        <authorList>
            <person name="Hong K.W."/>
        </authorList>
    </citation>
    <scope>NUCLEOTIDE SEQUENCE [LARGE SCALE GENOMIC DNA]</scope>
    <source>
        <strain evidence="2 3">L41</strain>
    </source>
</reference>
<evidence type="ECO:0000313" key="2">
    <source>
        <dbReference type="EMBL" id="KZE83126.1"/>
    </source>
</evidence>
<dbReference type="Proteomes" id="UP000076630">
    <property type="component" value="Unassembled WGS sequence"/>
</dbReference>
<dbReference type="Pfam" id="PF01610">
    <property type="entry name" value="DDE_Tnp_ISL3"/>
    <property type="match status" value="1"/>
</dbReference>
<dbReference type="PANTHER" id="PTHR33498:SF1">
    <property type="entry name" value="TRANSPOSASE FOR INSERTION SEQUENCE ELEMENT IS1557"/>
    <property type="match status" value="1"/>
</dbReference>
<comment type="caution">
    <text evidence="2">The sequence shown here is derived from an EMBL/GenBank/DDBJ whole genome shotgun (WGS) entry which is preliminary data.</text>
</comment>
<proteinExistence type="predicted"/>
<dbReference type="InterPro" id="IPR047951">
    <property type="entry name" value="Transpos_ISL3"/>
</dbReference>
<name>A0A161UAK4_9FLAO</name>